<protein>
    <submittedName>
        <fullName evidence="5">DUF1707 domain-containing protein</fullName>
    </submittedName>
</protein>
<comment type="caution">
    <text evidence="5">The sequence shown here is derived from an EMBL/GenBank/DDBJ whole genome shotgun (WGS) entry which is preliminary data.</text>
</comment>
<dbReference type="RefSeq" id="WP_007826664.1">
    <property type="nucleotide sequence ID" value="NZ_JAVRER010000074.1"/>
</dbReference>
<dbReference type="Proteomes" id="UP001183607">
    <property type="component" value="Unassembled WGS sequence"/>
</dbReference>
<evidence type="ECO:0000313" key="6">
    <source>
        <dbReference type="Proteomes" id="UP001183607"/>
    </source>
</evidence>
<keyword evidence="7" id="KW-1185">Reference proteome</keyword>
<evidence type="ECO:0000259" key="3">
    <source>
        <dbReference type="Pfam" id="PF09922"/>
    </source>
</evidence>
<dbReference type="Pfam" id="PF08044">
    <property type="entry name" value="DUF1707"/>
    <property type="match status" value="1"/>
</dbReference>
<reference evidence="5" key="2">
    <citation type="submission" date="2024-03" db="EMBL/GenBank/DDBJ databases">
        <title>30 novel species of actinomycetes from the DSMZ collection.</title>
        <authorList>
            <person name="Nouioui I."/>
        </authorList>
    </citation>
    <scope>NUCLEOTIDE SEQUENCE</scope>
    <source>
        <strain evidence="4 7">DSM 41979</strain>
        <strain evidence="5">DSM 41982</strain>
    </source>
</reference>
<dbReference type="Pfam" id="PF09922">
    <property type="entry name" value="LiaF-like_C"/>
    <property type="match status" value="1"/>
</dbReference>
<feature type="domain" description="Cell wall-active antibiotics response LiaF-like C-terminal" evidence="3">
    <location>
        <begin position="117"/>
        <end position="177"/>
    </location>
</feature>
<feature type="domain" description="DUF1707" evidence="2">
    <location>
        <begin position="27"/>
        <end position="79"/>
    </location>
</feature>
<evidence type="ECO:0000259" key="2">
    <source>
        <dbReference type="Pfam" id="PF08044"/>
    </source>
</evidence>
<accession>A0ABD5EFM9</accession>
<feature type="compositionally biased region" description="Polar residues" evidence="1">
    <location>
        <begin position="8"/>
        <end position="17"/>
    </location>
</feature>
<name>A0ABD5EFM9_9ACTN</name>
<dbReference type="InterPro" id="IPR024425">
    <property type="entry name" value="LiaF-like_C"/>
</dbReference>
<reference evidence="6" key="1">
    <citation type="submission" date="2023-07" db="EMBL/GenBank/DDBJ databases">
        <title>30 novel species of actinomycetes from the DSMZ collection.</title>
        <authorList>
            <person name="Nouioui I."/>
        </authorList>
    </citation>
    <scope>NUCLEOTIDE SEQUENCE [LARGE SCALE GENOMIC DNA]</scope>
    <source>
        <strain evidence="6">DSM 41982</strain>
    </source>
</reference>
<dbReference type="PANTHER" id="PTHR40763:SF4">
    <property type="entry name" value="DUF1707 DOMAIN-CONTAINING PROTEIN"/>
    <property type="match status" value="1"/>
</dbReference>
<dbReference type="Proteomes" id="UP001183610">
    <property type="component" value="Unassembled WGS sequence"/>
</dbReference>
<feature type="region of interest" description="Disordered" evidence="1">
    <location>
        <begin position="1"/>
        <end position="29"/>
    </location>
</feature>
<gene>
    <name evidence="5" type="ORF">RM574_28305</name>
    <name evidence="4" type="ORF">RM698_15385</name>
</gene>
<sequence length="221" mass="23672">MDLDKRPQTAQRPTTTAGDGAGGSPALRASDADRDHYAAILREALAEGRLTAEEHAERVEAVYTARTHAALEPLVADLPRPGARSAPVAPAQAGPEESLYAVFSQAVRRGHWRPAARINAYAILGSVEIDLSQAIFEHRQVTIRAFSVLGSVEIRVPENVTLHGGGSGVLGEFQVEGLQAADPEAPSVRVEGFAVLGSVEAEPKRGRLIRELSRHLRKRLG</sequence>
<dbReference type="PANTHER" id="PTHR40763">
    <property type="entry name" value="MEMBRANE PROTEIN-RELATED"/>
    <property type="match status" value="1"/>
</dbReference>
<organism evidence="5 6">
    <name type="scientific">Streptomyces evansiae</name>
    <dbReference type="NCBI Taxonomy" id="3075535"/>
    <lineage>
        <taxon>Bacteria</taxon>
        <taxon>Bacillati</taxon>
        <taxon>Actinomycetota</taxon>
        <taxon>Actinomycetes</taxon>
        <taxon>Kitasatosporales</taxon>
        <taxon>Streptomycetaceae</taxon>
        <taxon>Streptomyces</taxon>
    </lineage>
</organism>
<dbReference type="EMBL" id="JAVRER010000074">
    <property type="protein sequence ID" value="MDT0419387.1"/>
    <property type="molecule type" value="Genomic_DNA"/>
</dbReference>
<evidence type="ECO:0000313" key="4">
    <source>
        <dbReference type="EMBL" id="MDT0410436.1"/>
    </source>
</evidence>
<proteinExistence type="predicted"/>
<dbReference type="AlphaFoldDB" id="A0ABD5EFM9"/>
<evidence type="ECO:0000313" key="7">
    <source>
        <dbReference type="Proteomes" id="UP001183610"/>
    </source>
</evidence>
<dbReference type="InterPro" id="IPR012551">
    <property type="entry name" value="DUF1707_SHOCT-like"/>
</dbReference>
<evidence type="ECO:0000313" key="5">
    <source>
        <dbReference type="EMBL" id="MDT0419387.1"/>
    </source>
</evidence>
<evidence type="ECO:0000256" key="1">
    <source>
        <dbReference type="SAM" id="MobiDB-lite"/>
    </source>
</evidence>
<dbReference type="EMBL" id="JAVRET010000031">
    <property type="protein sequence ID" value="MDT0410436.1"/>
    <property type="molecule type" value="Genomic_DNA"/>
</dbReference>